<evidence type="ECO:0000313" key="3">
    <source>
        <dbReference type="Proteomes" id="UP000192796"/>
    </source>
</evidence>
<dbReference type="Pfam" id="PF18029">
    <property type="entry name" value="Glyoxalase_6"/>
    <property type="match status" value="1"/>
</dbReference>
<dbReference type="PROSITE" id="PS51819">
    <property type="entry name" value="VOC"/>
    <property type="match status" value="1"/>
</dbReference>
<feature type="domain" description="VOC" evidence="1">
    <location>
        <begin position="13"/>
        <end position="123"/>
    </location>
</feature>
<evidence type="ECO:0000313" key="2">
    <source>
        <dbReference type="EMBL" id="OQP62587.1"/>
    </source>
</evidence>
<dbReference type="OrthoDB" id="9804235at2"/>
<dbReference type="SUPFAM" id="SSF54593">
    <property type="entry name" value="Glyoxalase/Bleomycin resistance protein/Dihydroxybiphenyl dioxygenase"/>
    <property type="match status" value="1"/>
</dbReference>
<protein>
    <submittedName>
        <fullName evidence="2">Glyoxalase</fullName>
    </submittedName>
</protein>
<keyword evidence="3" id="KW-1185">Reference proteome</keyword>
<comment type="caution">
    <text evidence="2">The sequence shown here is derived from an EMBL/GenBank/DDBJ whole genome shotgun (WGS) entry which is preliminary data.</text>
</comment>
<organism evidence="2 3">
    <name type="scientific">Niastella vici</name>
    <dbReference type="NCBI Taxonomy" id="1703345"/>
    <lineage>
        <taxon>Bacteria</taxon>
        <taxon>Pseudomonadati</taxon>
        <taxon>Bacteroidota</taxon>
        <taxon>Chitinophagia</taxon>
        <taxon>Chitinophagales</taxon>
        <taxon>Chitinophagaceae</taxon>
        <taxon>Niastella</taxon>
    </lineage>
</organism>
<gene>
    <name evidence="2" type="ORF">A3860_28260</name>
</gene>
<sequence length="125" mass="13281">MTTGKQPTIGNGKICYIEMAAHDEEVSAAFYKAVFGWNIRKRGDGVTAFDDGVGEVSGAWVTGRKPATSVGLLVYIMVDNMEKTIEAVIANGGTIVQPVGMDAPEITARFSDPAGNIIGLYQNPE</sequence>
<dbReference type="PANTHER" id="PTHR33993:SF2">
    <property type="entry name" value="VOC DOMAIN-CONTAINING PROTEIN"/>
    <property type="match status" value="1"/>
</dbReference>
<dbReference type="EMBL" id="LVYD01000050">
    <property type="protein sequence ID" value="OQP62587.1"/>
    <property type="molecule type" value="Genomic_DNA"/>
</dbReference>
<dbReference type="Proteomes" id="UP000192796">
    <property type="component" value="Unassembled WGS sequence"/>
</dbReference>
<dbReference type="CDD" id="cd07247">
    <property type="entry name" value="SgaA_N_like"/>
    <property type="match status" value="1"/>
</dbReference>
<dbReference type="STRING" id="1703345.A3860_28260"/>
<dbReference type="RefSeq" id="WP_081149085.1">
    <property type="nucleotide sequence ID" value="NZ_LVYD01000050.1"/>
</dbReference>
<name>A0A1V9FW84_9BACT</name>
<proteinExistence type="predicted"/>
<dbReference type="InterPro" id="IPR052164">
    <property type="entry name" value="Anthracycline_SecMetBiosynth"/>
</dbReference>
<dbReference type="PANTHER" id="PTHR33993">
    <property type="entry name" value="GLYOXALASE-RELATED"/>
    <property type="match status" value="1"/>
</dbReference>
<dbReference type="InterPro" id="IPR041581">
    <property type="entry name" value="Glyoxalase_6"/>
</dbReference>
<dbReference type="InterPro" id="IPR029068">
    <property type="entry name" value="Glyas_Bleomycin-R_OHBP_Dase"/>
</dbReference>
<dbReference type="AlphaFoldDB" id="A0A1V9FW84"/>
<accession>A0A1V9FW84</accession>
<reference evidence="2 3" key="1">
    <citation type="submission" date="2016-03" db="EMBL/GenBank/DDBJ databases">
        <title>Niastella vici sp. nov., isolated from farmland soil.</title>
        <authorList>
            <person name="Chen L."/>
            <person name="Wang D."/>
            <person name="Yang S."/>
            <person name="Wang G."/>
        </authorList>
    </citation>
    <scope>NUCLEOTIDE SEQUENCE [LARGE SCALE GENOMIC DNA]</scope>
    <source>
        <strain evidence="2 3">DJ57</strain>
    </source>
</reference>
<dbReference type="Gene3D" id="3.10.180.10">
    <property type="entry name" value="2,3-Dihydroxybiphenyl 1,2-Dioxygenase, domain 1"/>
    <property type="match status" value="1"/>
</dbReference>
<dbReference type="InterPro" id="IPR037523">
    <property type="entry name" value="VOC_core"/>
</dbReference>
<evidence type="ECO:0000259" key="1">
    <source>
        <dbReference type="PROSITE" id="PS51819"/>
    </source>
</evidence>